<comment type="caution">
    <text evidence="3">The sequence shown here is derived from an EMBL/GenBank/DDBJ whole genome shotgun (WGS) entry which is preliminary data.</text>
</comment>
<dbReference type="RefSeq" id="WP_123948693.1">
    <property type="nucleotide sequence ID" value="NZ_PQJL01000016.1"/>
</dbReference>
<evidence type="ECO:0000313" key="3">
    <source>
        <dbReference type="EMBL" id="ROW59595.1"/>
    </source>
</evidence>
<dbReference type="Pfam" id="PF00328">
    <property type="entry name" value="His_Phos_2"/>
    <property type="match status" value="1"/>
</dbReference>
<dbReference type="PANTHER" id="PTHR11567:SF110">
    <property type="entry name" value="2-PHOSPHOXYLOSE PHOSPHATASE 1"/>
    <property type="match status" value="1"/>
</dbReference>
<dbReference type="InterPro" id="IPR033379">
    <property type="entry name" value="Acid_Pase_AS"/>
</dbReference>
<evidence type="ECO:0000256" key="2">
    <source>
        <dbReference type="ARBA" id="ARBA00022801"/>
    </source>
</evidence>
<dbReference type="NCBIfam" id="NF007552">
    <property type="entry name" value="PRK10172.1"/>
    <property type="match status" value="1"/>
</dbReference>
<name>A0A423XSW5_9ENTR</name>
<keyword evidence="2" id="KW-0378">Hydrolase</keyword>
<evidence type="ECO:0000313" key="4">
    <source>
        <dbReference type="Proteomes" id="UP000285793"/>
    </source>
</evidence>
<dbReference type="GO" id="GO:0050308">
    <property type="term" value="F:sugar-phosphatase activity"/>
    <property type="evidence" value="ECO:0007669"/>
    <property type="project" value="TreeGrafter"/>
</dbReference>
<dbReference type="SUPFAM" id="SSF53254">
    <property type="entry name" value="Phosphoglycerate mutase-like"/>
    <property type="match status" value="1"/>
</dbReference>
<dbReference type="PANTHER" id="PTHR11567">
    <property type="entry name" value="ACID PHOSPHATASE-RELATED"/>
    <property type="match status" value="1"/>
</dbReference>
<organism evidence="3 4">
    <name type="scientific">Cronobacter malonaticus</name>
    <dbReference type="NCBI Taxonomy" id="413503"/>
    <lineage>
        <taxon>Bacteria</taxon>
        <taxon>Pseudomonadati</taxon>
        <taxon>Pseudomonadota</taxon>
        <taxon>Gammaproteobacteria</taxon>
        <taxon>Enterobacterales</taxon>
        <taxon>Enterobacteriaceae</taxon>
        <taxon>Cronobacter</taxon>
    </lineage>
</organism>
<gene>
    <name evidence="3" type="ORF">C3E80_14450</name>
</gene>
<evidence type="ECO:0000256" key="1">
    <source>
        <dbReference type="ARBA" id="ARBA00005375"/>
    </source>
</evidence>
<reference evidence="3 4" key="1">
    <citation type="journal article" date="2018" name="Front. Microbiol.">
        <title>An Investigation of an Acute Gastroenteritis Outbreak: Cronobacter sakazakii, a Potential Cause of Food-Borne Illness.</title>
        <authorList>
            <person name="Yong W."/>
            <person name="Guo B."/>
            <person name="Shi X."/>
            <person name="Cheng T."/>
            <person name="Chen M."/>
            <person name="Jiang X."/>
            <person name="Ye Y."/>
            <person name="Wang J."/>
            <person name="Xie G."/>
            <person name="Ding J."/>
        </authorList>
    </citation>
    <scope>NUCLEOTIDE SEQUENCE [LARGE SCALE GENOMIC DNA]</scope>
    <source>
        <strain evidence="3 4">S1</strain>
    </source>
</reference>
<dbReference type="InterPro" id="IPR029033">
    <property type="entry name" value="His_PPase_superfam"/>
</dbReference>
<dbReference type="InterPro" id="IPR050645">
    <property type="entry name" value="Histidine_acid_phosphatase"/>
</dbReference>
<accession>A0A423XSW5</accession>
<proteinExistence type="inferred from homology"/>
<dbReference type="Gene3D" id="3.40.50.1240">
    <property type="entry name" value="Phosphoglycerate mutase-like"/>
    <property type="match status" value="2"/>
</dbReference>
<dbReference type="AlphaFoldDB" id="A0A423XSW5"/>
<dbReference type="GO" id="GO:0030288">
    <property type="term" value="C:outer membrane-bounded periplasmic space"/>
    <property type="evidence" value="ECO:0007669"/>
    <property type="project" value="TreeGrafter"/>
</dbReference>
<dbReference type="Proteomes" id="UP000285793">
    <property type="component" value="Unassembled WGS sequence"/>
</dbReference>
<protein>
    <submittedName>
        <fullName evidence="3">AppA family phytase/histidine-type acid phosphatase</fullName>
    </submittedName>
</protein>
<sequence>MNTLFFRLFIFIVIFMPGVFPLHAQGADKMKLERVVIVSRHGVRAPTKFTPLMQEITPYPWPQWDVPLGWLTPRGGELVTELGRYQKKVLIDKGVLQSHGCPLPEQVAVIADTDQRTRKTGEAFLAGFAPGCQNKVHYQEEHDKKDPLFNPIKMGVCSFNVSKTREAILARAEGNIERYTQRYDSAFRTLEQVLNFPQSAACKSTRQAGCTLPGVLPSELSVSPDNVSLSGAWNLSSTLTEIFLLQEAQGMPEVAWGRIHGEKEWTELLRLHNAQFDLLQRTSEVARTRATPLLDLISRALVSNGATENPYGIKLPVSLLFIAGHDTNIANLSGVFDLNWSLPGQPDNTPPGGELVFERWKRVSDNTDWIQISFVYQPLQQMREFKASSSSPLPHKIVLTLPSCQDRNAEGMCSLKRFNDIVQKVRVPQCAVMADSNR</sequence>
<comment type="similarity">
    <text evidence="1">Belongs to the histidine acid phosphatase family.</text>
</comment>
<dbReference type="CDD" id="cd07061">
    <property type="entry name" value="HP_HAP_like"/>
    <property type="match status" value="1"/>
</dbReference>
<dbReference type="InterPro" id="IPR000560">
    <property type="entry name" value="His_Pase_clade-2"/>
</dbReference>
<dbReference type="PROSITE" id="PS00616">
    <property type="entry name" value="HIS_ACID_PHOSPHAT_1"/>
    <property type="match status" value="1"/>
</dbReference>
<dbReference type="EMBL" id="PQJL01000016">
    <property type="protein sequence ID" value="ROW59595.1"/>
    <property type="molecule type" value="Genomic_DNA"/>
</dbReference>